<dbReference type="GO" id="GO:0004655">
    <property type="term" value="F:porphobilinogen synthase activity"/>
    <property type="evidence" value="ECO:0007669"/>
    <property type="project" value="UniProtKB-EC"/>
</dbReference>
<comment type="pathway">
    <text evidence="1">Porphyrin-containing compound metabolism; protoporphyrin-IX biosynthesis; coproporphyrinogen-III from 5-aminolevulinate: step 1/4.</text>
</comment>
<dbReference type="Pfam" id="PF00490">
    <property type="entry name" value="ALAD"/>
    <property type="match status" value="1"/>
</dbReference>
<comment type="subunit">
    <text evidence="8">Homooctamer; active form. Homohexamer; low activity form.</text>
</comment>
<dbReference type="InterPro" id="IPR001731">
    <property type="entry name" value="ALAD"/>
</dbReference>
<comment type="caution">
    <text evidence="12">The sequence shown here is derived from an EMBL/GenBank/DDBJ whole genome shotgun (WGS) entry which is preliminary data.</text>
</comment>
<evidence type="ECO:0000256" key="2">
    <source>
        <dbReference type="ARBA" id="ARBA00008055"/>
    </source>
</evidence>
<dbReference type="GO" id="GO:0005829">
    <property type="term" value="C:cytosol"/>
    <property type="evidence" value="ECO:0007669"/>
    <property type="project" value="TreeGrafter"/>
</dbReference>
<evidence type="ECO:0000256" key="9">
    <source>
        <dbReference type="ARBA" id="ARBA00032837"/>
    </source>
</evidence>
<name>A0A8S4R0D0_9NEOP</name>
<keyword evidence="13" id="KW-1185">Reference proteome</keyword>
<evidence type="ECO:0000313" key="12">
    <source>
        <dbReference type="EMBL" id="CAH2228106.1"/>
    </source>
</evidence>
<protein>
    <recommendedName>
        <fullName evidence="3">porphobilinogen synthase</fullName>
        <ecNumber evidence="3">4.2.1.24</ecNumber>
    </recommendedName>
    <alternativeName>
        <fullName evidence="9">Porphobilinogen synthase</fullName>
    </alternativeName>
</protein>
<organism evidence="12 13">
    <name type="scientific">Pararge aegeria aegeria</name>
    <dbReference type="NCBI Taxonomy" id="348720"/>
    <lineage>
        <taxon>Eukaryota</taxon>
        <taxon>Metazoa</taxon>
        <taxon>Ecdysozoa</taxon>
        <taxon>Arthropoda</taxon>
        <taxon>Hexapoda</taxon>
        <taxon>Insecta</taxon>
        <taxon>Pterygota</taxon>
        <taxon>Neoptera</taxon>
        <taxon>Endopterygota</taxon>
        <taxon>Lepidoptera</taxon>
        <taxon>Glossata</taxon>
        <taxon>Ditrysia</taxon>
        <taxon>Papilionoidea</taxon>
        <taxon>Nymphalidae</taxon>
        <taxon>Satyrinae</taxon>
        <taxon>Satyrini</taxon>
        <taxon>Parargina</taxon>
        <taxon>Pararge</taxon>
    </lineage>
</organism>
<dbReference type="EC" id="4.2.1.24" evidence="3"/>
<dbReference type="Gene3D" id="3.20.20.70">
    <property type="entry name" value="Aldolase class I"/>
    <property type="match status" value="1"/>
</dbReference>
<comment type="similarity">
    <text evidence="2 11">Belongs to the ALAD family.</text>
</comment>
<evidence type="ECO:0000256" key="11">
    <source>
        <dbReference type="RuleBase" id="RU004161"/>
    </source>
</evidence>
<gene>
    <name evidence="12" type="primary">jg21922</name>
    <name evidence="12" type="ORF">PAEG_LOCUS8208</name>
</gene>
<comment type="function">
    <text evidence="7">Catalyzes an early step in the biosynthesis of tetrapyrroles. Binds two molecules of 5-aminolevulinate per subunit, each at a distinct site, and catalyzes their condensation to form porphobilinogen.</text>
</comment>
<evidence type="ECO:0000256" key="10">
    <source>
        <dbReference type="ARBA" id="ARBA00047651"/>
    </source>
</evidence>
<feature type="non-terminal residue" evidence="12">
    <location>
        <position position="1"/>
    </location>
</feature>
<dbReference type="SMART" id="SM01004">
    <property type="entry name" value="ALAD"/>
    <property type="match status" value="1"/>
</dbReference>
<dbReference type="PANTHER" id="PTHR11458:SF0">
    <property type="entry name" value="DELTA-AMINOLEVULINIC ACID DEHYDRATASE"/>
    <property type="match status" value="1"/>
</dbReference>
<evidence type="ECO:0000256" key="5">
    <source>
        <dbReference type="ARBA" id="ARBA00023239"/>
    </source>
</evidence>
<evidence type="ECO:0000256" key="3">
    <source>
        <dbReference type="ARBA" id="ARBA00012053"/>
    </source>
</evidence>
<evidence type="ECO:0000256" key="4">
    <source>
        <dbReference type="ARBA" id="ARBA00023133"/>
    </source>
</evidence>
<dbReference type="AlphaFoldDB" id="A0A8S4R0D0"/>
<comment type="catalytic activity">
    <reaction evidence="10">
        <text>2 5-aminolevulinate = porphobilinogen + 2 H2O + H(+)</text>
        <dbReference type="Rhea" id="RHEA:24064"/>
        <dbReference type="ChEBI" id="CHEBI:15377"/>
        <dbReference type="ChEBI" id="CHEBI:15378"/>
        <dbReference type="ChEBI" id="CHEBI:58126"/>
        <dbReference type="ChEBI" id="CHEBI:356416"/>
        <dbReference type="EC" id="4.2.1.24"/>
    </reaction>
</comment>
<dbReference type="OrthoDB" id="1530at2759"/>
<keyword evidence="4" id="KW-0350">Heme biosynthesis</keyword>
<evidence type="ECO:0000256" key="7">
    <source>
        <dbReference type="ARBA" id="ARBA00025628"/>
    </source>
</evidence>
<keyword evidence="5" id="KW-0456">Lyase</keyword>
<dbReference type="GO" id="GO:0006783">
    <property type="term" value="P:heme biosynthetic process"/>
    <property type="evidence" value="ECO:0007669"/>
    <property type="project" value="UniProtKB-KW"/>
</dbReference>
<dbReference type="GO" id="GO:0008270">
    <property type="term" value="F:zinc ion binding"/>
    <property type="evidence" value="ECO:0007669"/>
    <property type="project" value="TreeGrafter"/>
</dbReference>
<dbReference type="Proteomes" id="UP000838756">
    <property type="component" value="Unassembled WGS sequence"/>
</dbReference>
<reference evidence="12" key="1">
    <citation type="submission" date="2022-03" db="EMBL/GenBank/DDBJ databases">
        <authorList>
            <person name="Lindestad O."/>
        </authorList>
    </citation>
    <scope>NUCLEOTIDE SEQUENCE</scope>
</reference>
<evidence type="ECO:0000313" key="13">
    <source>
        <dbReference type="Proteomes" id="UP000838756"/>
    </source>
</evidence>
<evidence type="ECO:0000256" key="8">
    <source>
        <dbReference type="ARBA" id="ARBA00025861"/>
    </source>
</evidence>
<evidence type="ECO:0000256" key="6">
    <source>
        <dbReference type="ARBA" id="ARBA00023244"/>
    </source>
</evidence>
<evidence type="ECO:0000256" key="1">
    <source>
        <dbReference type="ARBA" id="ARBA00004694"/>
    </source>
</evidence>
<dbReference type="PANTHER" id="PTHR11458">
    <property type="entry name" value="DELTA-AMINOLEVULINIC ACID DEHYDRATASE"/>
    <property type="match status" value="1"/>
</dbReference>
<accession>A0A8S4R0D0</accession>
<dbReference type="PRINTS" id="PR00144">
    <property type="entry name" value="DALDHYDRTASE"/>
</dbReference>
<dbReference type="SUPFAM" id="SSF51569">
    <property type="entry name" value="Aldolase"/>
    <property type="match status" value="1"/>
</dbReference>
<keyword evidence="6" id="KW-0627">Porphyrin biosynthesis</keyword>
<sequence>MQAVSSMPNVFRYGINKLIPALSELVDRGLKSILIFGIVESLPKDATGSSADSVENPVIKALPKLKAKFPGLTIACDVCLCPYTSHGHCGVLGETGAIDHAPSVKRIAEVALAYAKAGADIVAPSDMMDNRIKAIKDALVANKLQNRVRTSFILDSRINLNNKTLQMFFTCRTRHLVAANETLSTRI</sequence>
<dbReference type="InterPro" id="IPR013785">
    <property type="entry name" value="Aldolase_TIM"/>
</dbReference>
<dbReference type="EMBL" id="CAKXAJ010023791">
    <property type="protein sequence ID" value="CAH2228106.1"/>
    <property type="molecule type" value="Genomic_DNA"/>
</dbReference>
<proteinExistence type="inferred from homology"/>